<name>A0A2M8KRC2_9BACT</name>
<reference evidence="2" key="1">
    <citation type="submission" date="2017-09" db="EMBL/GenBank/DDBJ databases">
        <title>Depth-based differentiation of microbial function through sediment-hosted aquifers and enrichment of novel symbionts in the deep terrestrial subsurface.</title>
        <authorList>
            <person name="Probst A.J."/>
            <person name="Ladd B."/>
            <person name="Jarett J.K."/>
            <person name="Geller-Mcgrath D.E."/>
            <person name="Sieber C.M.K."/>
            <person name="Emerson J.B."/>
            <person name="Anantharaman K."/>
            <person name="Thomas B.C."/>
            <person name="Malmstrom R."/>
            <person name="Stieglmeier M."/>
            <person name="Klingl A."/>
            <person name="Woyke T."/>
            <person name="Ryan C.M."/>
            <person name="Banfield J.F."/>
        </authorList>
    </citation>
    <scope>NUCLEOTIDE SEQUENCE [LARGE SCALE GENOMIC DNA]</scope>
</reference>
<comment type="caution">
    <text evidence="1">The sequence shown here is derived from an EMBL/GenBank/DDBJ whole genome shotgun (WGS) entry which is preliminary data.</text>
</comment>
<protein>
    <submittedName>
        <fullName evidence="1">Uncharacterized protein</fullName>
    </submittedName>
</protein>
<evidence type="ECO:0000313" key="2">
    <source>
        <dbReference type="Proteomes" id="UP000229554"/>
    </source>
</evidence>
<organism evidence="1 2">
    <name type="scientific">Candidatus Roizmanbacteria bacterium CG10_big_fil_rev_8_21_14_0_10_39_6</name>
    <dbReference type="NCBI Taxonomy" id="1974853"/>
    <lineage>
        <taxon>Bacteria</taxon>
        <taxon>Candidatus Roizmaniibacteriota</taxon>
    </lineage>
</organism>
<proteinExistence type="predicted"/>
<dbReference type="AlphaFoldDB" id="A0A2M8KRC2"/>
<dbReference type="EMBL" id="PFED01000197">
    <property type="protein sequence ID" value="PJE62470.1"/>
    <property type="molecule type" value="Genomic_DNA"/>
</dbReference>
<evidence type="ECO:0000313" key="1">
    <source>
        <dbReference type="EMBL" id="PJE62470.1"/>
    </source>
</evidence>
<sequence length="71" mass="8303">MLFKKLIAPLQQWLMSQNKCVGCGRELSVAEHKDHGKNEELVYCQCKRVYMFSKSNKAYRRALIEELPKNA</sequence>
<accession>A0A2M8KRC2</accession>
<gene>
    <name evidence="1" type="ORF">COU88_04835</name>
</gene>
<dbReference type="Proteomes" id="UP000229554">
    <property type="component" value="Unassembled WGS sequence"/>
</dbReference>